<name>A0A2T4A463_TRIHA</name>
<dbReference type="GeneID" id="36622187"/>
<dbReference type="AlphaFoldDB" id="A0A2T4A463"/>
<feature type="compositionally biased region" description="Basic and acidic residues" evidence="1">
    <location>
        <begin position="13"/>
        <end position="24"/>
    </location>
</feature>
<organism evidence="2 3">
    <name type="scientific">Trichoderma harzianum CBS 226.95</name>
    <dbReference type="NCBI Taxonomy" id="983964"/>
    <lineage>
        <taxon>Eukaryota</taxon>
        <taxon>Fungi</taxon>
        <taxon>Dikarya</taxon>
        <taxon>Ascomycota</taxon>
        <taxon>Pezizomycotina</taxon>
        <taxon>Sordariomycetes</taxon>
        <taxon>Hypocreomycetidae</taxon>
        <taxon>Hypocreales</taxon>
        <taxon>Hypocreaceae</taxon>
        <taxon>Trichoderma</taxon>
    </lineage>
</organism>
<protein>
    <submittedName>
        <fullName evidence="2">Uncharacterized protein</fullName>
    </submittedName>
</protein>
<keyword evidence="3" id="KW-1185">Reference proteome</keyword>
<evidence type="ECO:0000313" key="3">
    <source>
        <dbReference type="Proteomes" id="UP000241690"/>
    </source>
</evidence>
<reference evidence="2 3" key="1">
    <citation type="submission" date="2016-07" db="EMBL/GenBank/DDBJ databases">
        <title>Multiple horizontal gene transfer events from other fungi enriched the ability of initially mycotrophic Trichoderma (Ascomycota) to feed on dead plant biomass.</title>
        <authorList>
            <consortium name="DOE Joint Genome Institute"/>
            <person name="Aerts A."/>
            <person name="Atanasova L."/>
            <person name="Chenthamara K."/>
            <person name="Zhang J."/>
            <person name="Grujic M."/>
            <person name="Henrissat B."/>
            <person name="Kuo A."/>
            <person name="Salamov A."/>
            <person name="Lipzen A."/>
            <person name="Labutti K."/>
            <person name="Barry K."/>
            <person name="Miao Y."/>
            <person name="Rahimi M.J."/>
            <person name="Shen Q."/>
            <person name="Grigoriev I.V."/>
            <person name="Kubicek C.P."/>
            <person name="Druzhinina I.S."/>
        </authorList>
    </citation>
    <scope>NUCLEOTIDE SEQUENCE [LARGE SCALE GENOMIC DNA]</scope>
    <source>
        <strain evidence="2 3">CBS 226.95</strain>
    </source>
</reference>
<dbReference type="Proteomes" id="UP000241690">
    <property type="component" value="Unassembled WGS sequence"/>
</dbReference>
<proteinExistence type="predicted"/>
<gene>
    <name evidence="2" type="ORF">M431DRAFT_228626</name>
</gene>
<dbReference type="RefSeq" id="XP_024771528.1">
    <property type="nucleotide sequence ID" value="XM_024913625.1"/>
</dbReference>
<dbReference type="EMBL" id="KZ679685">
    <property type="protein sequence ID" value="PTB51851.1"/>
    <property type="molecule type" value="Genomic_DNA"/>
</dbReference>
<evidence type="ECO:0000313" key="2">
    <source>
        <dbReference type="EMBL" id="PTB51851.1"/>
    </source>
</evidence>
<sequence>MRAWLIGGPGPQKETRSRRPDAKKGLSPAFAPPSGRREREYWFRIGPEPAAWQSLCEACMGLGRDQHQPPSNAMQLLRTAGFKGVLQTLVLFCMYAQYSMDFLGA</sequence>
<accession>A0A2T4A463</accession>
<feature type="region of interest" description="Disordered" evidence="1">
    <location>
        <begin position="1"/>
        <end position="36"/>
    </location>
</feature>
<evidence type="ECO:0000256" key="1">
    <source>
        <dbReference type="SAM" id="MobiDB-lite"/>
    </source>
</evidence>